<comment type="caution">
    <text evidence="2">The sequence shown here is derived from an EMBL/GenBank/DDBJ whole genome shotgun (WGS) entry which is preliminary data.</text>
</comment>
<protein>
    <submittedName>
        <fullName evidence="2">Multidrug efflux pump subunit AcrA (Membrane-fusion protein)</fullName>
    </submittedName>
</protein>
<dbReference type="InterPro" id="IPR051909">
    <property type="entry name" value="MFP_Cation_Efflux"/>
</dbReference>
<accession>A0A4R3MF73</accession>
<reference evidence="2 3" key="1">
    <citation type="submission" date="2019-03" db="EMBL/GenBank/DDBJ databases">
        <title>Genomic Encyclopedia of Type Strains, Phase IV (KMG-IV): sequencing the most valuable type-strain genomes for metagenomic binning, comparative biology and taxonomic classification.</title>
        <authorList>
            <person name="Goeker M."/>
        </authorList>
    </citation>
    <scope>NUCLEOTIDE SEQUENCE [LARGE SCALE GENOMIC DNA]</scope>
    <source>
        <strain evidence="2 3">DSM 24591</strain>
    </source>
</reference>
<dbReference type="GO" id="GO:0030313">
    <property type="term" value="C:cell envelope"/>
    <property type="evidence" value="ECO:0007669"/>
    <property type="project" value="TreeGrafter"/>
</dbReference>
<proteinExistence type="predicted"/>
<dbReference type="Gene3D" id="2.40.420.20">
    <property type="match status" value="1"/>
</dbReference>
<keyword evidence="3" id="KW-1185">Reference proteome</keyword>
<gene>
    <name evidence="2" type="ORF">EDC26_102191</name>
</gene>
<dbReference type="GO" id="GO:0060003">
    <property type="term" value="P:copper ion export"/>
    <property type="evidence" value="ECO:0007669"/>
    <property type="project" value="TreeGrafter"/>
</dbReference>
<dbReference type="GO" id="GO:0015679">
    <property type="term" value="P:plasma membrane copper ion transport"/>
    <property type="evidence" value="ECO:0007669"/>
    <property type="project" value="TreeGrafter"/>
</dbReference>
<dbReference type="EMBL" id="SMAJ01000002">
    <property type="protein sequence ID" value="TCT10235.1"/>
    <property type="molecule type" value="Genomic_DNA"/>
</dbReference>
<organism evidence="2 3">
    <name type="scientific">Paralcaligenes ureilyticus</name>
    <dbReference type="NCBI Taxonomy" id="627131"/>
    <lineage>
        <taxon>Bacteria</taxon>
        <taxon>Pseudomonadati</taxon>
        <taxon>Pseudomonadota</taxon>
        <taxon>Betaproteobacteria</taxon>
        <taxon>Burkholderiales</taxon>
        <taxon>Alcaligenaceae</taxon>
        <taxon>Paralcaligenes</taxon>
    </lineage>
</organism>
<keyword evidence="1" id="KW-0813">Transport</keyword>
<dbReference type="Proteomes" id="UP000295525">
    <property type="component" value="Unassembled WGS sequence"/>
</dbReference>
<evidence type="ECO:0000256" key="1">
    <source>
        <dbReference type="ARBA" id="ARBA00022448"/>
    </source>
</evidence>
<name>A0A4R3MF73_9BURK</name>
<dbReference type="PANTHER" id="PTHR30097:SF4">
    <property type="entry name" value="SLR6042 PROTEIN"/>
    <property type="match status" value="1"/>
</dbReference>
<evidence type="ECO:0000313" key="2">
    <source>
        <dbReference type="EMBL" id="TCT10235.1"/>
    </source>
</evidence>
<evidence type="ECO:0000313" key="3">
    <source>
        <dbReference type="Proteomes" id="UP000295525"/>
    </source>
</evidence>
<dbReference type="PANTHER" id="PTHR30097">
    <property type="entry name" value="CATION EFFLUX SYSTEM PROTEIN CUSB"/>
    <property type="match status" value="1"/>
</dbReference>
<dbReference type="AlphaFoldDB" id="A0A4R3MF73"/>
<dbReference type="RefSeq" id="WP_165930896.1">
    <property type="nucleotide sequence ID" value="NZ_SMAJ01000002.1"/>
</dbReference>
<sequence>MKRKTALSLIASAVLAAAGGGYIYYTMSAAPTASTPPTVAQAPRVQTVNGETVVLASVDEQRASHISVAPLAASTVRPETTAYTTVVDLQPLFDLHNRVAAARSNRQSAHAQADASRTQYQRDYVLFKDDRNVSQKNLQDARAVMLTDQAKLQAAEAAQNVLDATLRQQFGAALAGAAMAPASDLLQQLMSGHTEVLRVTLPAKDGASAPAQISIDGLDGRLIAARKLSASPQIDPLIQGSPYFYAADSTLPAGTRTTAHIPLEGKSAQGLLIPESAVIWYGGQQWAYVKTAADRFTRRYMPSGLAVDGGFVVTSGFHAGDEVVIRGAQLLLSEELRPQGITTQCKDPPECDG</sequence>